<dbReference type="EMBL" id="JAOPLV010000001">
    <property type="protein sequence ID" value="MDM5138388.1"/>
    <property type="molecule type" value="Genomic_DNA"/>
</dbReference>
<feature type="domain" description="Glutamine amidotransferase" evidence="1">
    <location>
        <begin position="53"/>
        <end position="180"/>
    </location>
</feature>
<evidence type="ECO:0000259" key="1">
    <source>
        <dbReference type="Pfam" id="PF00117"/>
    </source>
</evidence>
<dbReference type="InterPro" id="IPR029062">
    <property type="entry name" value="Class_I_gatase-like"/>
</dbReference>
<dbReference type="GO" id="GO:0005829">
    <property type="term" value="C:cytosol"/>
    <property type="evidence" value="ECO:0007669"/>
    <property type="project" value="TreeGrafter"/>
</dbReference>
<evidence type="ECO:0000313" key="2">
    <source>
        <dbReference type="EMBL" id="MDM5138388.1"/>
    </source>
</evidence>
<evidence type="ECO:0000313" key="3">
    <source>
        <dbReference type="Proteomes" id="UP001168216"/>
    </source>
</evidence>
<keyword evidence="2" id="KW-0378">Hydrolase</keyword>
<dbReference type="PROSITE" id="PS51273">
    <property type="entry name" value="GATASE_TYPE_1"/>
    <property type="match status" value="1"/>
</dbReference>
<reference evidence="2" key="1">
    <citation type="submission" date="2023-08" db="EMBL/GenBank/DDBJ databases">
        <title>WGS of Aeromonas isolates.</title>
        <authorList>
            <person name="Lee H."/>
        </authorList>
    </citation>
    <scope>NUCLEOTIDE SEQUENCE</scope>
    <source>
        <strain evidence="2">SL22</strain>
    </source>
</reference>
<dbReference type="PANTHER" id="PTHR43235">
    <property type="entry name" value="GLUTAMINE AMIDOTRANSFERASE PB2B2.05-RELATED"/>
    <property type="match status" value="1"/>
</dbReference>
<sequence>MNMFKVIVTQRVDSLKERNETRDALDQNICRWVVAAGGLPFPVSNVLDEVSLLQYLHQINPDAVILSGGNDVGDFQCRDNTETLILDWAHLHKIPTLGICRGMQMLVTWSGGTVNEVSEHVGKRHDIYGDISTNVNSFHRYGASSVPEEFTVIARSVEGTIEAISHRDWPCEGWMWHPERDLPFSRIWLDRFYKLVTRG</sequence>
<accession>A0AAW7HWT5</accession>
<comment type="caution">
    <text evidence="2">The sequence shown here is derived from an EMBL/GenBank/DDBJ whole genome shotgun (WGS) entry which is preliminary data.</text>
</comment>
<protein>
    <submittedName>
        <fullName evidence="2">Gamma-glutamyl-gamma-aminobutyrate hydrolase family protein</fullName>
    </submittedName>
</protein>
<organism evidence="2 3">
    <name type="scientific">Aeromonas bestiarum</name>
    <dbReference type="NCBI Taxonomy" id="105751"/>
    <lineage>
        <taxon>Bacteria</taxon>
        <taxon>Pseudomonadati</taxon>
        <taxon>Pseudomonadota</taxon>
        <taxon>Gammaproteobacteria</taxon>
        <taxon>Aeromonadales</taxon>
        <taxon>Aeromonadaceae</taxon>
        <taxon>Aeromonas</taxon>
    </lineage>
</organism>
<dbReference type="Gene3D" id="3.40.50.880">
    <property type="match status" value="1"/>
</dbReference>
<dbReference type="SUPFAM" id="SSF52317">
    <property type="entry name" value="Class I glutamine amidotransferase-like"/>
    <property type="match status" value="1"/>
</dbReference>
<dbReference type="InterPro" id="IPR044668">
    <property type="entry name" value="PuuD-like"/>
</dbReference>
<dbReference type="RefSeq" id="WP_290020995.1">
    <property type="nucleotide sequence ID" value="NZ_JAOPLV010000001.1"/>
</dbReference>
<name>A0AAW7HWT5_9GAMM</name>
<proteinExistence type="predicted"/>
<dbReference type="Proteomes" id="UP001168216">
    <property type="component" value="Unassembled WGS sequence"/>
</dbReference>
<dbReference type="PANTHER" id="PTHR43235:SF1">
    <property type="entry name" value="GLUTAMINE AMIDOTRANSFERASE PB2B2.05-RELATED"/>
    <property type="match status" value="1"/>
</dbReference>
<dbReference type="GO" id="GO:0016811">
    <property type="term" value="F:hydrolase activity, acting on carbon-nitrogen (but not peptide) bonds, in linear amides"/>
    <property type="evidence" value="ECO:0007669"/>
    <property type="project" value="InterPro"/>
</dbReference>
<dbReference type="InterPro" id="IPR017926">
    <property type="entry name" value="GATASE"/>
</dbReference>
<gene>
    <name evidence="2" type="ORF">OB959_01060</name>
</gene>
<dbReference type="AlphaFoldDB" id="A0AAW7HWT5"/>
<dbReference type="Pfam" id="PF00117">
    <property type="entry name" value="GATase"/>
    <property type="match status" value="1"/>
</dbReference>